<feature type="compositionally biased region" description="Pro residues" evidence="1">
    <location>
        <begin position="301"/>
        <end position="311"/>
    </location>
</feature>
<keyword evidence="2" id="KW-0472">Membrane</keyword>
<protein>
    <submittedName>
        <fullName evidence="4">Excalibur calcium-binding domain-containing protein</fullName>
    </submittedName>
</protein>
<dbReference type="Gene3D" id="3.30.1360.200">
    <property type="match status" value="1"/>
</dbReference>
<dbReference type="InterPro" id="IPR008613">
    <property type="entry name" value="Excalibur_Ca-bd_domain"/>
</dbReference>
<reference evidence="4 5" key="1">
    <citation type="submission" date="2024-09" db="EMBL/GenBank/DDBJ databases">
        <authorList>
            <person name="Sun Q."/>
            <person name="Mori K."/>
        </authorList>
    </citation>
    <scope>NUCLEOTIDE SEQUENCE [LARGE SCALE GENOMIC DNA]</scope>
    <source>
        <strain evidence="4 5">JCM 3028</strain>
    </source>
</reference>
<evidence type="ECO:0000313" key="5">
    <source>
        <dbReference type="Proteomes" id="UP001589610"/>
    </source>
</evidence>
<gene>
    <name evidence="4" type="ORF">ACFFRH_01020</name>
</gene>
<comment type="caution">
    <text evidence="4">The sequence shown here is derived from an EMBL/GenBank/DDBJ whole genome shotgun (WGS) entry which is preliminary data.</text>
</comment>
<keyword evidence="2" id="KW-0812">Transmembrane</keyword>
<feature type="compositionally biased region" description="Polar residues" evidence="1">
    <location>
        <begin position="273"/>
        <end position="283"/>
    </location>
</feature>
<evidence type="ECO:0000259" key="3">
    <source>
        <dbReference type="SMART" id="SM00894"/>
    </source>
</evidence>
<dbReference type="RefSeq" id="WP_386153301.1">
    <property type="nucleotide sequence ID" value="NZ_JBHMBS010000001.1"/>
</dbReference>
<keyword evidence="2" id="KW-1133">Transmembrane helix</keyword>
<dbReference type="Pfam" id="PF22599">
    <property type="entry name" value="SecDF_P1_head"/>
    <property type="match status" value="1"/>
</dbReference>
<feature type="compositionally biased region" description="Gly residues" evidence="1">
    <location>
        <begin position="59"/>
        <end position="72"/>
    </location>
</feature>
<sequence length="399" mass="40233">MGDAAFGGTAFGGQGSGDPTGPVPGGPVPAGSVPEGPGGPGIDPPVLTEGQAPTVQGPGEPGAGGPGAGAPGTGERRAGESPDGVPRASRVTTAILVTVLVIVVLITGVLGTIAVLMTRNPDMPLGGTPPKRLAVPLHFAPVTEAKPGACTVPETYPDDLGQTCYSVAAGVNVNAVRKIEAIQEKSGAYSVRIAFAPAFREQINDLTAEAVNEDDPVRQQIAIVVGEKVVAAPRVAQAITDDSLSIAGSFTKEQADAMVVRLLGSGAVVPQPTGGSQPSQSVFTPPDGTATSPPADQQQPATPPASQPANPPADQQPVTPPATGPTTANTAGTGANRPANTTEDTSANASGEGTDRRFRTCKAARENGYGPYTRGTHEEYQWYIDGDKDGVACERDDTG</sequence>
<feature type="compositionally biased region" description="Gly residues" evidence="1">
    <location>
        <begin position="9"/>
        <end position="18"/>
    </location>
</feature>
<feature type="domain" description="Excalibur calcium-binding" evidence="3">
    <location>
        <begin position="357"/>
        <end position="394"/>
    </location>
</feature>
<feature type="transmembrane region" description="Helical" evidence="2">
    <location>
        <begin position="94"/>
        <end position="117"/>
    </location>
</feature>
<evidence type="ECO:0000256" key="2">
    <source>
        <dbReference type="SAM" id="Phobius"/>
    </source>
</evidence>
<dbReference type="InterPro" id="IPR054384">
    <property type="entry name" value="SecDF_P1_head"/>
</dbReference>
<dbReference type="SMART" id="SM00894">
    <property type="entry name" value="Excalibur"/>
    <property type="match status" value="1"/>
</dbReference>
<feature type="compositionally biased region" description="Low complexity" evidence="1">
    <location>
        <begin position="324"/>
        <end position="342"/>
    </location>
</feature>
<proteinExistence type="predicted"/>
<name>A0ABV5T4T3_9ACTN</name>
<feature type="region of interest" description="Disordered" evidence="1">
    <location>
        <begin position="1"/>
        <end position="87"/>
    </location>
</feature>
<feature type="region of interest" description="Disordered" evidence="1">
    <location>
        <begin position="270"/>
        <end position="358"/>
    </location>
</feature>
<dbReference type="Proteomes" id="UP001589610">
    <property type="component" value="Unassembled WGS sequence"/>
</dbReference>
<accession>A0ABV5T4T3</accession>
<keyword evidence="5" id="KW-1185">Reference proteome</keyword>
<organism evidence="4 5">
    <name type="scientific">Streptosporangium vulgare</name>
    <dbReference type="NCBI Taxonomy" id="46190"/>
    <lineage>
        <taxon>Bacteria</taxon>
        <taxon>Bacillati</taxon>
        <taxon>Actinomycetota</taxon>
        <taxon>Actinomycetes</taxon>
        <taxon>Streptosporangiales</taxon>
        <taxon>Streptosporangiaceae</taxon>
        <taxon>Streptosporangium</taxon>
    </lineage>
</organism>
<evidence type="ECO:0000313" key="4">
    <source>
        <dbReference type="EMBL" id="MFB9674052.1"/>
    </source>
</evidence>
<dbReference type="EMBL" id="JBHMBS010000001">
    <property type="protein sequence ID" value="MFB9674052.1"/>
    <property type="molecule type" value="Genomic_DNA"/>
</dbReference>
<feature type="compositionally biased region" description="Low complexity" evidence="1">
    <location>
        <begin position="290"/>
        <end position="300"/>
    </location>
</feature>
<evidence type="ECO:0000256" key="1">
    <source>
        <dbReference type="SAM" id="MobiDB-lite"/>
    </source>
</evidence>
<dbReference type="Pfam" id="PF05901">
    <property type="entry name" value="Excalibur"/>
    <property type="match status" value="1"/>
</dbReference>